<dbReference type="InterPro" id="IPR032675">
    <property type="entry name" value="LRR_dom_sf"/>
</dbReference>
<name>A0A146K9E5_9EUKA</name>
<feature type="non-terminal residue" evidence="1">
    <location>
        <position position="1"/>
    </location>
</feature>
<dbReference type="SUPFAM" id="SSF52058">
    <property type="entry name" value="L domain-like"/>
    <property type="match status" value="1"/>
</dbReference>
<evidence type="ECO:0000313" key="1">
    <source>
        <dbReference type="EMBL" id="JAP93207.1"/>
    </source>
</evidence>
<reference evidence="1" key="1">
    <citation type="submission" date="2015-07" db="EMBL/GenBank/DDBJ databases">
        <title>Adaptation to a free-living lifestyle via gene acquisitions in the diplomonad Trepomonas sp. PC1.</title>
        <authorList>
            <person name="Xu F."/>
            <person name="Jerlstrom-Hultqvist J."/>
            <person name="Kolisko M."/>
            <person name="Simpson A.G.B."/>
            <person name="Roger A.J."/>
            <person name="Svard S.G."/>
            <person name="Andersson J.O."/>
        </authorList>
    </citation>
    <scope>NUCLEOTIDE SEQUENCE</scope>
    <source>
        <strain evidence="1">PC1</strain>
    </source>
</reference>
<organism evidence="1">
    <name type="scientific">Trepomonas sp. PC1</name>
    <dbReference type="NCBI Taxonomy" id="1076344"/>
    <lineage>
        <taxon>Eukaryota</taxon>
        <taxon>Metamonada</taxon>
        <taxon>Diplomonadida</taxon>
        <taxon>Hexamitidae</taxon>
        <taxon>Hexamitinae</taxon>
        <taxon>Trepomonas</taxon>
    </lineage>
</organism>
<dbReference type="Gene3D" id="3.80.10.10">
    <property type="entry name" value="Ribonuclease Inhibitor"/>
    <property type="match status" value="1"/>
</dbReference>
<proteinExistence type="predicted"/>
<sequence>KNTNLELLPQNKLQNFRIVVFISTTVKTVQQSAFSEQYALTYVSIPNCITIEEKGFHQCFSLRKINCRKVVTIGPWGFNECQLLRTLNCYDVIELGKAAFWANYSLQSLRFDLLEILGEDVFGYCYNISSLNAPNLKSIHKKALSANSTPLKILNNNFLKCKNGFVELLDQDKQQEIEELEEENEDESELYVNPKFKGKFALANQAPR</sequence>
<dbReference type="AlphaFoldDB" id="A0A146K9E5"/>
<dbReference type="Pfam" id="PF13306">
    <property type="entry name" value="LRR_5"/>
    <property type="match status" value="1"/>
</dbReference>
<feature type="non-terminal residue" evidence="1">
    <location>
        <position position="208"/>
    </location>
</feature>
<accession>A0A146K9E5</accession>
<dbReference type="InterPro" id="IPR026906">
    <property type="entry name" value="LRR_5"/>
</dbReference>
<dbReference type="EMBL" id="GDID01003399">
    <property type="protein sequence ID" value="JAP93207.1"/>
    <property type="molecule type" value="Transcribed_RNA"/>
</dbReference>
<protein>
    <submittedName>
        <fullName evidence="1">Leucine rich repeats-containing protein</fullName>
    </submittedName>
</protein>
<gene>
    <name evidence="1" type="ORF">TPC1_14602</name>
</gene>